<dbReference type="InterPro" id="IPR010611">
    <property type="entry name" value="3D_dom"/>
</dbReference>
<proteinExistence type="predicted"/>
<dbReference type="CDD" id="cd22786">
    <property type="entry name" value="DPBB_YuiC-like"/>
    <property type="match status" value="1"/>
</dbReference>
<evidence type="ECO:0000259" key="2">
    <source>
        <dbReference type="Pfam" id="PF06725"/>
    </source>
</evidence>
<sequence>MFVGFFSISLFTNPFMDEQTTITNDVNINESNIAELQSDTHAERKIYEKTLNEELLEVGETFTVTATAYTKDCAGCSGITKTGINLNENPDMKVIAVDPSVIPLNSKVYVEGYGYAVAGDTGGAIKGNKIDLYFQSESEAINWGVRSVDITIIDS</sequence>
<accession>A0ABX0A435</accession>
<evidence type="ECO:0000313" key="3">
    <source>
        <dbReference type="EMBL" id="NCU18200.1"/>
    </source>
</evidence>
<organism evidence="3 4">
    <name type="scientific">Pallidibacillus pasinlerensis</name>
    <dbReference type="NCBI Taxonomy" id="2703818"/>
    <lineage>
        <taxon>Bacteria</taxon>
        <taxon>Bacillati</taxon>
        <taxon>Bacillota</taxon>
        <taxon>Bacilli</taxon>
        <taxon>Bacillales</taxon>
        <taxon>Bacillaceae</taxon>
        <taxon>Pallidibacillus</taxon>
    </lineage>
</organism>
<dbReference type="Gene3D" id="2.40.40.10">
    <property type="entry name" value="RlpA-like domain"/>
    <property type="match status" value="1"/>
</dbReference>
<keyword evidence="4" id="KW-1185">Reference proteome</keyword>
<evidence type="ECO:0000256" key="1">
    <source>
        <dbReference type="ARBA" id="ARBA00022729"/>
    </source>
</evidence>
<feature type="domain" description="3D" evidence="2">
    <location>
        <begin position="93"/>
        <end position="153"/>
    </location>
</feature>
<gene>
    <name evidence="3" type="ORF">GW534_10780</name>
</gene>
<dbReference type="Proteomes" id="UP000743899">
    <property type="component" value="Unassembled WGS sequence"/>
</dbReference>
<dbReference type="EMBL" id="JAACYS010000050">
    <property type="protein sequence ID" value="NCU18200.1"/>
    <property type="molecule type" value="Genomic_DNA"/>
</dbReference>
<dbReference type="PANTHER" id="PTHR39160:SF4">
    <property type="entry name" value="RESUSCITATION-PROMOTING FACTOR RPFB"/>
    <property type="match status" value="1"/>
</dbReference>
<dbReference type="Pfam" id="PF06725">
    <property type="entry name" value="3D"/>
    <property type="match status" value="1"/>
</dbReference>
<comment type="caution">
    <text evidence="3">The sequence shown here is derived from an EMBL/GenBank/DDBJ whole genome shotgun (WGS) entry which is preliminary data.</text>
</comment>
<reference evidence="3 4" key="1">
    <citation type="submission" date="2020-01" db="EMBL/GenBank/DDBJ databases">
        <title>A novel Bacillus sp. from Pasinler.</title>
        <authorList>
            <person name="Adiguzel A."/>
            <person name="Ay H."/>
            <person name="Baltaci M.O."/>
        </authorList>
    </citation>
    <scope>NUCLEOTIDE SEQUENCE [LARGE SCALE GENOMIC DNA]</scope>
    <source>
        <strain evidence="3 4">P1</strain>
    </source>
</reference>
<dbReference type="InterPro" id="IPR036908">
    <property type="entry name" value="RlpA-like_sf"/>
</dbReference>
<name>A0ABX0A435_9BACI</name>
<dbReference type="SUPFAM" id="SSF50685">
    <property type="entry name" value="Barwin-like endoglucanases"/>
    <property type="match status" value="1"/>
</dbReference>
<evidence type="ECO:0000313" key="4">
    <source>
        <dbReference type="Proteomes" id="UP000743899"/>
    </source>
</evidence>
<protein>
    <recommendedName>
        <fullName evidence="2">3D domain-containing protein</fullName>
    </recommendedName>
</protein>
<dbReference type="InterPro" id="IPR051933">
    <property type="entry name" value="Resuscitation_pf_RpfB"/>
</dbReference>
<keyword evidence="1" id="KW-0732">Signal</keyword>
<dbReference type="PANTHER" id="PTHR39160">
    <property type="entry name" value="CELL WALL-BINDING PROTEIN YOCH"/>
    <property type="match status" value="1"/>
</dbReference>